<accession>A0A9D4M1Q9</accession>
<feature type="compositionally biased region" description="Basic and acidic residues" evidence="1">
    <location>
        <begin position="1"/>
        <end position="12"/>
    </location>
</feature>
<dbReference type="Proteomes" id="UP000828390">
    <property type="component" value="Unassembled WGS sequence"/>
</dbReference>
<keyword evidence="3" id="KW-1185">Reference proteome</keyword>
<evidence type="ECO:0000256" key="1">
    <source>
        <dbReference type="SAM" id="MobiDB-lite"/>
    </source>
</evidence>
<sequence>MKECQQNGKRDTLSSISRNATSVSAATTEELRCRISLKGVQSHLAEPNERRYIPASPTRRLPKGGKILAIIFLETESRDMPMRLLHACLFPLRLY</sequence>
<evidence type="ECO:0000313" key="3">
    <source>
        <dbReference type="Proteomes" id="UP000828390"/>
    </source>
</evidence>
<feature type="region of interest" description="Disordered" evidence="1">
    <location>
        <begin position="1"/>
        <end position="26"/>
    </location>
</feature>
<gene>
    <name evidence="2" type="ORF">DPMN_029939</name>
</gene>
<organism evidence="2 3">
    <name type="scientific">Dreissena polymorpha</name>
    <name type="common">Zebra mussel</name>
    <name type="synonym">Mytilus polymorpha</name>
    <dbReference type="NCBI Taxonomy" id="45954"/>
    <lineage>
        <taxon>Eukaryota</taxon>
        <taxon>Metazoa</taxon>
        <taxon>Spiralia</taxon>
        <taxon>Lophotrochozoa</taxon>
        <taxon>Mollusca</taxon>
        <taxon>Bivalvia</taxon>
        <taxon>Autobranchia</taxon>
        <taxon>Heteroconchia</taxon>
        <taxon>Euheterodonta</taxon>
        <taxon>Imparidentia</taxon>
        <taxon>Neoheterodontei</taxon>
        <taxon>Myida</taxon>
        <taxon>Dreissenoidea</taxon>
        <taxon>Dreissenidae</taxon>
        <taxon>Dreissena</taxon>
    </lineage>
</organism>
<reference evidence="2" key="2">
    <citation type="submission" date="2020-11" db="EMBL/GenBank/DDBJ databases">
        <authorList>
            <person name="McCartney M.A."/>
            <person name="Auch B."/>
            <person name="Kono T."/>
            <person name="Mallez S."/>
            <person name="Becker A."/>
            <person name="Gohl D.M."/>
            <person name="Silverstein K.A.T."/>
            <person name="Koren S."/>
            <person name="Bechman K.B."/>
            <person name="Herman A."/>
            <person name="Abrahante J.E."/>
            <person name="Garbe J."/>
        </authorList>
    </citation>
    <scope>NUCLEOTIDE SEQUENCE</scope>
    <source>
        <strain evidence="2">Duluth1</strain>
        <tissue evidence="2">Whole animal</tissue>
    </source>
</reference>
<proteinExistence type="predicted"/>
<evidence type="ECO:0000313" key="2">
    <source>
        <dbReference type="EMBL" id="KAH3866816.1"/>
    </source>
</evidence>
<name>A0A9D4M1Q9_DREPO</name>
<feature type="compositionally biased region" description="Polar residues" evidence="1">
    <location>
        <begin position="13"/>
        <end position="26"/>
    </location>
</feature>
<dbReference type="EMBL" id="JAIWYP010000002">
    <property type="protein sequence ID" value="KAH3866816.1"/>
    <property type="molecule type" value="Genomic_DNA"/>
</dbReference>
<dbReference type="AlphaFoldDB" id="A0A9D4M1Q9"/>
<comment type="caution">
    <text evidence="2">The sequence shown here is derived from an EMBL/GenBank/DDBJ whole genome shotgun (WGS) entry which is preliminary data.</text>
</comment>
<protein>
    <submittedName>
        <fullName evidence="2">Uncharacterized protein</fullName>
    </submittedName>
</protein>
<reference evidence="2" key="1">
    <citation type="journal article" date="2019" name="bioRxiv">
        <title>The Genome of the Zebra Mussel, Dreissena polymorpha: A Resource for Invasive Species Research.</title>
        <authorList>
            <person name="McCartney M.A."/>
            <person name="Auch B."/>
            <person name="Kono T."/>
            <person name="Mallez S."/>
            <person name="Zhang Y."/>
            <person name="Obille A."/>
            <person name="Becker A."/>
            <person name="Abrahante J.E."/>
            <person name="Garbe J."/>
            <person name="Badalamenti J.P."/>
            <person name="Herman A."/>
            <person name="Mangelson H."/>
            <person name="Liachko I."/>
            <person name="Sullivan S."/>
            <person name="Sone E.D."/>
            <person name="Koren S."/>
            <person name="Silverstein K.A.T."/>
            <person name="Beckman K.B."/>
            <person name="Gohl D.M."/>
        </authorList>
    </citation>
    <scope>NUCLEOTIDE SEQUENCE</scope>
    <source>
        <strain evidence="2">Duluth1</strain>
        <tissue evidence="2">Whole animal</tissue>
    </source>
</reference>